<dbReference type="Proteomes" id="UP000242699">
    <property type="component" value="Unassembled WGS sequence"/>
</dbReference>
<sequence length="78" mass="9020">MMHHFAELPRAHLWDETRDLGTITHLRERFLFLPSFYGMVTQNIVVADLTVTQSQHVVLRPNHAVAPKFQNQANNQAL</sequence>
<proteinExistence type="predicted"/>
<protein>
    <submittedName>
        <fullName evidence="1">Uncharacterized protein</fullName>
    </submittedName>
</protein>
<name>A0A2T2WPR1_9FIRM</name>
<evidence type="ECO:0000313" key="1">
    <source>
        <dbReference type="EMBL" id="PSR24227.1"/>
    </source>
</evidence>
<dbReference type="AlphaFoldDB" id="A0A2T2WPR1"/>
<evidence type="ECO:0000313" key="2">
    <source>
        <dbReference type="Proteomes" id="UP000242699"/>
    </source>
</evidence>
<dbReference type="EMBL" id="PXYT01000085">
    <property type="protein sequence ID" value="PSR24227.1"/>
    <property type="molecule type" value="Genomic_DNA"/>
</dbReference>
<reference evidence="1 2" key="1">
    <citation type="journal article" date="2014" name="BMC Genomics">
        <title>Comparison of environmental and isolate Sulfobacillus genomes reveals diverse carbon, sulfur, nitrogen, and hydrogen metabolisms.</title>
        <authorList>
            <person name="Justice N.B."/>
            <person name="Norman A."/>
            <person name="Brown C.T."/>
            <person name="Singh A."/>
            <person name="Thomas B.C."/>
            <person name="Banfield J.F."/>
        </authorList>
    </citation>
    <scope>NUCLEOTIDE SEQUENCE [LARGE SCALE GENOMIC DNA]</scope>
    <source>
        <strain evidence="1">AMDSBA1</strain>
    </source>
</reference>
<accession>A0A2T2WPR1</accession>
<gene>
    <name evidence="1" type="ORF">C7B43_19515</name>
</gene>
<organism evidence="1 2">
    <name type="scientific">Sulfobacillus benefaciens</name>
    <dbReference type="NCBI Taxonomy" id="453960"/>
    <lineage>
        <taxon>Bacteria</taxon>
        <taxon>Bacillati</taxon>
        <taxon>Bacillota</taxon>
        <taxon>Clostridia</taxon>
        <taxon>Eubacteriales</taxon>
        <taxon>Clostridiales Family XVII. Incertae Sedis</taxon>
        <taxon>Sulfobacillus</taxon>
    </lineage>
</organism>
<comment type="caution">
    <text evidence="1">The sequence shown here is derived from an EMBL/GenBank/DDBJ whole genome shotgun (WGS) entry which is preliminary data.</text>
</comment>